<dbReference type="PANTHER" id="PTHR32057:SF14">
    <property type="entry name" value="PROTEIN ADENYLYLTRANSFERASE SELO, MITOCHONDRIAL"/>
    <property type="match status" value="1"/>
</dbReference>
<keyword evidence="2 8" id="KW-0808">Transferase</keyword>
<evidence type="ECO:0000313" key="10">
    <source>
        <dbReference type="Proteomes" id="UP000245474"/>
    </source>
</evidence>
<dbReference type="AlphaFoldDB" id="A0A2U2N5A7"/>
<dbReference type="GO" id="GO:0070733">
    <property type="term" value="F:AMPylase activity"/>
    <property type="evidence" value="ECO:0007669"/>
    <property type="project" value="UniProtKB-EC"/>
</dbReference>
<comment type="caution">
    <text evidence="9">The sequence shown here is derived from an EMBL/GenBank/DDBJ whole genome shotgun (WGS) entry which is preliminary data.</text>
</comment>
<keyword evidence="3 8" id="KW-0548">Nucleotidyltransferase</keyword>
<feature type="binding site" evidence="8">
    <location>
        <position position="268"/>
    </location>
    <ligand>
        <name>Mg(2+)</name>
        <dbReference type="ChEBI" id="CHEBI:18420"/>
    </ligand>
</feature>
<keyword evidence="4 8" id="KW-0479">Metal-binding</keyword>
<comment type="catalytic activity">
    <reaction evidence="8">
        <text>L-histidyl-[protein] + UTP = N(tele)-(5'-uridylyl)-L-histidyl-[protein] + diphosphate</text>
        <dbReference type="Rhea" id="RHEA:83891"/>
        <dbReference type="Rhea" id="RHEA-COMP:9745"/>
        <dbReference type="Rhea" id="RHEA-COMP:20239"/>
        <dbReference type="ChEBI" id="CHEBI:29979"/>
        <dbReference type="ChEBI" id="CHEBI:33019"/>
        <dbReference type="ChEBI" id="CHEBI:46398"/>
        <dbReference type="ChEBI" id="CHEBI:233474"/>
    </reaction>
</comment>
<dbReference type="EC" id="2.7.7.-" evidence="8"/>
<feature type="binding site" evidence="8">
    <location>
        <position position="130"/>
    </location>
    <ligand>
        <name>ATP</name>
        <dbReference type="ChEBI" id="CHEBI:30616"/>
    </ligand>
</feature>
<feature type="binding site" evidence="8">
    <location>
        <position position="182"/>
    </location>
    <ligand>
        <name>ATP</name>
        <dbReference type="ChEBI" id="CHEBI:30616"/>
    </ligand>
</feature>
<dbReference type="RefSeq" id="WP_109677109.1">
    <property type="nucleotide sequence ID" value="NZ_CP086615.1"/>
</dbReference>
<evidence type="ECO:0000256" key="5">
    <source>
        <dbReference type="ARBA" id="ARBA00022741"/>
    </source>
</evidence>
<comment type="cofactor">
    <cofactor evidence="8">
        <name>Mg(2+)</name>
        <dbReference type="ChEBI" id="CHEBI:18420"/>
    </cofactor>
    <cofactor evidence="8">
        <name>Mn(2+)</name>
        <dbReference type="ChEBI" id="CHEBI:29035"/>
    </cofactor>
</comment>
<protein>
    <recommendedName>
        <fullName evidence="8">Protein nucleotidyltransferase YdiU</fullName>
        <ecNumber evidence="8">2.7.7.-</ecNumber>
    </recommendedName>
    <alternativeName>
        <fullName evidence="8">Protein adenylyltransferase YdiU</fullName>
        <ecNumber evidence="8">2.7.7.108</ecNumber>
    </alternativeName>
    <alternativeName>
        <fullName evidence="8">Protein uridylyltransferase YdiU</fullName>
        <ecNumber evidence="8">2.7.7.-</ecNumber>
    </alternativeName>
</protein>
<keyword evidence="7 8" id="KW-0460">Magnesium</keyword>
<keyword evidence="10" id="KW-1185">Reference proteome</keyword>
<comment type="catalytic activity">
    <reaction evidence="8">
        <text>L-seryl-[protein] + ATP = 3-O-(5'-adenylyl)-L-seryl-[protein] + diphosphate</text>
        <dbReference type="Rhea" id="RHEA:58120"/>
        <dbReference type="Rhea" id="RHEA-COMP:9863"/>
        <dbReference type="Rhea" id="RHEA-COMP:15073"/>
        <dbReference type="ChEBI" id="CHEBI:29999"/>
        <dbReference type="ChEBI" id="CHEBI:30616"/>
        <dbReference type="ChEBI" id="CHEBI:33019"/>
        <dbReference type="ChEBI" id="CHEBI:142516"/>
        <dbReference type="EC" id="2.7.7.108"/>
    </reaction>
</comment>
<accession>A0A2U2N5A7</accession>
<dbReference type="Pfam" id="PF02696">
    <property type="entry name" value="SelO"/>
    <property type="match status" value="1"/>
</dbReference>
<sequence>MATATAAQPALPLEPSSYLALPEQCYARLAPTPVAAPSLLRLNQPLAAGLGLDAEALSAPEGVALLAGNALPPRSQPIALAYAGHQFGNWVPSLGDGRAILLGELRGLDGRSRDIQLKGSGPTPFSRMGDGRAALGPVIREYVVSEATHALGIPTTRALAVVTTGETVLRQWGPEPGAVLTRVAASHLRVGTFEYFYRRGDGDALQALADYAIRRHYPDLTEAPAPYAALLERVVERTAALIAAWMGVGFIHGVMNTDNTTLSGETLDYGPCAFMDDFHPDRVFSSVDIGGRYAYNQQPRIGHWNLAQFAECLLPLLAGDEEAAVERANAALDRYPAAFEQAYHRMLRAKLGLETERDGDVDLAHALLGEMARAGADFTLTFRRLSALGARPGDGDAALRAPFEDPSGLDAWLERYRERLAVEYRPEQERRRAMRASNPAVVPRNHHVEQVIRAAQEERDLAPLDSLLAAVTHPFEDTPDTPRWAEPPAPGEAVNVTFCGT</sequence>
<evidence type="ECO:0000256" key="6">
    <source>
        <dbReference type="ARBA" id="ARBA00022840"/>
    </source>
</evidence>
<dbReference type="PANTHER" id="PTHR32057">
    <property type="entry name" value="PROTEIN ADENYLYLTRANSFERASE SELO, MITOCHONDRIAL"/>
    <property type="match status" value="1"/>
</dbReference>
<dbReference type="GO" id="GO:0000287">
    <property type="term" value="F:magnesium ion binding"/>
    <property type="evidence" value="ECO:0007669"/>
    <property type="project" value="UniProtKB-UniRule"/>
</dbReference>
<dbReference type="OrthoDB" id="9776281at2"/>
<dbReference type="GO" id="GO:0030145">
    <property type="term" value="F:manganese ion binding"/>
    <property type="evidence" value="ECO:0007669"/>
    <property type="project" value="UniProtKB-UniRule"/>
</dbReference>
<feature type="binding site" evidence="8">
    <location>
        <position position="97"/>
    </location>
    <ligand>
        <name>ATP</name>
        <dbReference type="ChEBI" id="CHEBI:30616"/>
    </ligand>
</feature>
<evidence type="ECO:0000256" key="7">
    <source>
        <dbReference type="ARBA" id="ARBA00022842"/>
    </source>
</evidence>
<comment type="catalytic activity">
    <reaction evidence="8">
        <text>L-threonyl-[protein] + ATP = 3-O-(5'-adenylyl)-L-threonyl-[protein] + diphosphate</text>
        <dbReference type="Rhea" id="RHEA:54292"/>
        <dbReference type="Rhea" id="RHEA-COMP:11060"/>
        <dbReference type="Rhea" id="RHEA-COMP:13847"/>
        <dbReference type="ChEBI" id="CHEBI:30013"/>
        <dbReference type="ChEBI" id="CHEBI:30616"/>
        <dbReference type="ChEBI" id="CHEBI:33019"/>
        <dbReference type="ChEBI" id="CHEBI:138113"/>
        <dbReference type="EC" id="2.7.7.108"/>
    </reaction>
</comment>
<dbReference type="Proteomes" id="UP000245474">
    <property type="component" value="Unassembled WGS sequence"/>
</dbReference>
<comment type="catalytic activity">
    <reaction evidence="8">
        <text>L-tyrosyl-[protein] + UTP = O-(5'-uridylyl)-L-tyrosyl-[protein] + diphosphate</text>
        <dbReference type="Rhea" id="RHEA:83887"/>
        <dbReference type="Rhea" id="RHEA-COMP:10136"/>
        <dbReference type="Rhea" id="RHEA-COMP:20238"/>
        <dbReference type="ChEBI" id="CHEBI:33019"/>
        <dbReference type="ChEBI" id="CHEBI:46398"/>
        <dbReference type="ChEBI" id="CHEBI:46858"/>
        <dbReference type="ChEBI" id="CHEBI:90602"/>
    </reaction>
</comment>
<evidence type="ECO:0000256" key="1">
    <source>
        <dbReference type="ARBA" id="ARBA00009747"/>
    </source>
</evidence>
<dbReference type="EC" id="2.7.7.108" evidence="8"/>
<comment type="function">
    <text evidence="8">Nucleotidyltransferase involved in the post-translational modification of proteins. It can catalyze the addition of adenosine monophosphate (AMP) or uridine monophosphate (UMP) to a protein, resulting in modifications known as AMPylation and UMPylation.</text>
</comment>
<gene>
    <name evidence="8" type="primary">ydiU</name>
    <name evidence="8" type="synonym">selO</name>
    <name evidence="9" type="ORF">DEM34_05605</name>
</gene>
<keyword evidence="6 8" id="KW-0067">ATP-binding</keyword>
<keyword evidence="8" id="KW-0464">Manganese</keyword>
<feature type="binding site" evidence="8">
    <location>
        <position position="95"/>
    </location>
    <ligand>
        <name>ATP</name>
        <dbReference type="ChEBI" id="CHEBI:30616"/>
    </ligand>
</feature>
<feature type="binding site" evidence="8">
    <location>
        <position position="259"/>
    </location>
    <ligand>
        <name>Mg(2+)</name>
        <dbReference type="ChEBI" id="CHEBI:18420"/>
    </ligand>
</feature>
<name>A0A2U2N5A7_9GAMM</name>
<evidence type="ECO:0000256" key="8">
    <source>
        <dbReference type="HAMAP-Rule" id="MF_00692"/>
    </source>
</evidence>
<feature type="binding site" evidence="8">
    <location>
        <position position="131"/>
    </location>
    <ligand>
        <name>ATP</name>
        <dbReference type="ChEBI" id="CHEBI:30616"/>
    </ligand>
</feature>
<evidence type="ECO:0000256" key="3">
    <source>
        <dbReference type="ARBA" id="ARBA00022695"/>
    </source>
</evidence>
<feature type="binding site" evidence="8">
    <location>
        <position position="268"/>
    </location>
    <ligand>
        <name>ATP</name>
        <dbReference type="ChEBI" id="CHEBI:30616"/>
    </ligand>
</feature>
<dbReference type="GO" id="GO:0005524">
    <property type="term" value="F:ATP binding"/>
    <property type="evidence" value="ECO:0007669"/>
    <property type="project" value="UniProtKB-UniRule"/>
</dbReference>
<evidence type="ECO:0000256" key="4">
    <source>
        <dbReference type="ARBA" id="ARBA00022723"/>
    </source>
</evidence>
<dbReference type="InterPro" id="IPR003846">
    <property type="entry name" value="SelO"/>
</dbReference>
<reference evidence="9 10" key="1">
    <citation type="submission" date="2018-05" db="EMBL/GenBank/DDBJ databases">
        <title>Spiribacter halobius sp. nov., a moderately halophilic bacterium isolated from marine solar saltern.</title>
        <authorList>
            <person name="Zheng W.-S."/>
            <person name="Lu D.-C."/>
            <person name="Du Z.-J."/>
        </authorList>
    </citation>
    <scope>NUCLEOTIDE SEQUENCE [LARGE SCALE GENOMIC DNA]</scope>
    <source>
        <strain evidence="9 10">E85</strain>
    </source>
</reference>
<feature type="active site" description="Proton acceptor" evidence="8">
    <location>
        <position position="258"/>
    </location>
</feature>
<comment type="catalytic activity">
    <reaction evidence="8">
        <text>L-seryl-[protein] + UTP = O-(5'-uridylyl)-L-seryl-[protein] + diphosphate</text>
        <dbReference type="Rhea" id="RHEA:64604"/>
        <dbReference type="Rhea" id="RHEA-COMP:9863"/>
        <dbReference type="Rhea" id="RHEA-COMP:16635"/>
        <dbReference type="ChEBI" id="CHEBI:29999"/>
        <dbReference type="ChEBI" id="CHEBI:33019"/>
        <dbReference type="ChEBI" id="CHEBI:46398"/>
        <dbReference type="ChEBI" id="CHEBI:156051"/>
    </reaction>
</comment>
<feature type="binding site" evidence="8">
    <location>
        <position position="118"/>
    </location>
    <ligand>
        <name>ATP</name>
        <dbReference type="ChEBI" id="CHEBI:30616"/>
    </ligand>
</feature>
<proteinExistence type="inferred from homology"/>
<evidence type="ECO:0000256" key="2">
    <source>
        <dbReference type="ARBA" id="ARBA00022679"/>
    </source>
</evidence>
<organism evidence="9 10">
    <name type="scientific">Sediminicurvatus halobius</name>
    <dbReference type="NCBI Taxonomy" id="2182432"/>
    <lineage>
        <taxon>Bacteria</taxon>
        <taxon>Pseudomonadati</taxon>
        <taxon>Pseudomonadota</taxon>
        <taxon>Gammaproteobacteria</taxon>
        <taxon>Chromatiales</taxon>
        <taxon>Ectothiorhodospiraceae</taxon>
        <taxon>Sediminicurvatus</taxon>
    </lineage>
</organism>
<dbReference type="HAMAP" id="MF_00692">
    <property type="entry name" value="SelO"/>
    <property type="match status" value="1"/>
</dbReference>
<dbReference type="NCBIfam" id="NF000658">
    <property type="entry name" value="PRK00029.1"/>
    <property type="match status" value="1"/>
</dbReference>
<feature type="binding site" evidence="8">
    <location>
        <position position="189"/>
    </location>
    <ligand>
        <name>ATP</name>
        <dbReference type="ChEBI" id="CHEBI:30616"/>
    </ligand>
</feature>
<evidence type="ECO:0000313" key="9">
    <source>
        <dbReference type="EMBL" id="PWG64356.1"/>
    </source>
</evidence>
<keyword evidence="5 8" id="KW-0547">Nucleotide-binding</keyword>
<feature type="binding site" evidence="8">
    <location>
        <position position="98"/>
    </location>
    <ligand>
        <name>ATP</name>
        <dbReference type="ChEBI" id="CHEBI:30616"/>
    </ligand>
</feature>
<comment type="catalytic activity">
    <reaction evidence="8">
        <text>L-tyrosyl-[protein] + ATP = O-(5'-adenylyl)-L-tyrosyl-[protein] + diphosphate</text>
        <dbReference type="Rhea" id="RHEA:54288"/>
        <dbReference type="Rhea" id="RHEA-COMP:10136"/>
        <dbReference type="Rhea" id="RHEA-COMP:13846"/>
        <dbReference type="ChEBI" id="CHEBI:30616"/>
        <dbReference type="ChEBI" id="CHEBI:33019"/>
        <dbReference type="ChEBI" id="CHEBI:46858"/>
        <dbReference type="ChEBI" id="CHEBI:83624"/>
        <dbReference type="EC" id="2.7.7.108"/>
    </reaction>
</comment>
<comment type="similarity">
    <text evidence="1 8">Belongs to the SELO family.</text>
</comment>
<dbReference type="EMBL" id="QFFI01000006">
    <property type="protein sequence ID" value="PWG64356.1"/>
    <property type="molecule type" value="Genomic_DNA"/>
</dbReference>